<keyword evidence="2" id="KW-1185">Reference proteome</keyword>
<dbReference type="RefSeq" id="WP_089375486.1">
    <property type="nucleotide sequence ID" value="NZ_FZOA01000005.1"/>
</dbReference>
<organism evidence="1 2">
    <name type="scientific">Methylobacillus rhizosphaerae</name>
    <dbReference type="NCBI Taxonomy" id="551994"/>
    <lineage>
        <taxon>Bacteria</taxon>
        <taxon>Pseudomonadati</taxon>
        <taxon>Pseudomonadota</taxon>
        <taxon>Betaproteobacteria</taxon>
        <taxon>Nitrosomonadales</taxon>
        <taxon>Methylophilaceae</taxon>
        <taxon>Methylobacillus</taxon>
    </lineage>
</organism>
<reference evidence="2" key="1">
    <citation type="submission" date="2017-06" db="EMBL/GenBank/DDBJ databases">
        <authorList>
            <person name="Varghese N."/>
            <person name="Submissions S."/>
        </authorList>
    </citation>
    <scope>NUCLEOTIDE SEQUENCE [LARGE SCALE GENOMIC DNA]</scope>
    <source>
        <strain evidence="2">Ca-68</strain>
    </source>
</reference>
<evidence type="ECO:0000313" key="1">
    <source>
        <dbReference type="EMBL" id="SNR84617.1"/>
    </source>
</evidence>
<protein>
    <submittedName>
        <fullName evidence="1">Uncharacterized protein</fullName>
    </submittedName>
</protein>
<accession>A0A238ZMM1</accession>
<evidence type="ECO:0000313" key="2">
    <source>
        <dbReference type="Proteomes" id="UP000198305"/>
    </source>
</evidence>
<dbReference type="AlphaFoldDB" id="A0A238ZMM1"/>
<proteinExistence type="predicted"/>
<sequence length="175" mass="18991">MKSTPRQWLLWAALLTTLGATLWLAISDDDDTNAIQVSPPHSSPARVPQPRAAAADVKVAGSGSLDMARLQRNPWPDSKSDLFSSGQPASLMSAQEAAAMPQPVMEVPPVPFTYAGRIEDHGELSVFLAMGDKNLSVKVGDVIGDWKVREITSSRMMLTYQPLRVDVPLMIGEHN</sequence>
<dbReference type="Proteomes" id="UP000198305">
    <property type="component" value="Unassembled WGS sequence"/>
</dbReference>
<gene>
    <name evidence="1" type="ORF">SAMN05192560_1378</name>
</gene>
<dbReference type="EMBL" id="FZOA01000005">
    <property type="protein sequence ID" value="SNR84617.1"/>
    <property type="molecule type" value="Genomic_DNA"/>
</dbReference>
<dbReference type="OrthoDB" id="8563043at2"/>
<name>A0A238ZMM1_9PROT</name>